<keyword evidence="3" id="KW-1185">Reference proteome</keyword>
<comment type="caution">
    <text evidence="2">The sequence shown here is derived from an EMBL/GenBank/DDBJ whole genome shotgun (WGS) entry which is preliminary data.</text>
</comment>
<accession>A0A484G4D2</accession>
<reference evidence="3" key="2">
    <citation type="journal article" date="2019" name="Mol. Plant Microbe Interact.">
        <title>Genome sequence resources for four phytopathogenic fungi from the Colletotrichum orbiculare species complex.</title>
        <authorList>
            <person name="Gan P."/>
            <person name="Tsushima A."/>
            <person name="Narusaka M."/>
            <person name="Narusaka Y."/>
            <person name="Takano Y."/>
            <person name="Kubo Y."/>
            <person name="Shirasu K."/>
        </authorList>
    </citation>
    <scope>GENOME REANNOTATION</scope>
    <source>
        <strain evidence="3">104-T / ATCC 96160 / CBS 514.97 / LARS 414 / MAFF 240422</strain>
    </source>
</reference>
<dbReference type="AlphaFoldDB" id="A0A484G4D2"/>
<reference evidence="3" key="1">
    <citation type="journal article" date="2013" name="New Phytol.">
        <title>Comparative genomic and transcriptomic analyses reveal the hemibiotrophic stage shift of Colletotrichum fungi.</title>
        <authorList>
            <person name="Gan P."/>
            <person name="Ikeda K."/>
            <person name="Irieda H."/>
            <person name="Narusaka M."/>
            <person name="O'Connell R.J."/>
            <person name="Narusaka Y."/>
            <person name="Takano Y."/>
            <person name="Kubo Y."/>
            <person name="Shirasu K."/>
        </authorList>
    </citation>
    <scope>NUCLEOTIDE SEQUENCE [LARGE SCALE GENOMIC DNA]</scope>
    <source>
        <strain evidence="3">104-T / ATCC 96160 / CBS 514.97 / LARS 414 / MAFF 240422</strain>
    </source>
</reference>
<evidence type="ECO:0000313" key="3">
    <source>
        <dbReference type="Proteomes" id="UP000014480"/>
    </source>
</evidence>
<feature type="region of interest" description="Disordered" evidence="1">
    <location>
        <begin position="47"/>
        <end position="72"/>
    </location>
</feature>
<proteinExistence type="predicted"/>
<sequence length="93" mass="10489">MWKAPRSLLAARYTAYRTSRRPCVVGKPRQTITRYYRLQCLVPRLSSRAIPDKPPKTGGHTPEPLPGRPIDLSHCLSPYEQGLACDKPAPFDD</sequence>
<evidence type="ECO:0000313" key="2">
    <source>
        <dbReference type="EMBL" id="TDZ25018.1"/>
    </source>
</evidence>
<dbReference type="EMBL" id="AMCV02000003">
    <property type="protein sequence ID" value="TDZ25018.1"/>
    <property type="molecule type" value="Genomic_DNA"/>
</dbReference>
<dbReference type="Proteomes" id="UP000014480">
    <property type="component" value="Unassembled WGS sequence"/>
</dbReference>
<protein>
    <submittedName>
        <fullName evidence="2">Uncharacterized protein</fullName>
    </submittedName>
</protein>
<organism evidence="2 3">
    <name type="scientific">Colletotrichum orbiculare (strain 104-T / ATCC 96160 / CBS 514.97 / LARS 414 / MAFF 240422)</name>
    <name type="common">Cucumber anthracnose fungus</name>
    <name type="synonym">Colletotrichum lagenarium</name>
    <dbReference type="NCBI Taxonomy" id="1213857"/>
    <lineage>
        <taxon>Eukaryota</taxon>
        <taxon>Fungi</taxon>
        <taxon>Dikarya</taxon>
        <taxon>Ascomycota</taxon>
        <taxon>Pezizomycotina</taxon>
        <taxon>Sordariomycetes</taxon>
        <taxon>Hypocreomycetidae</taxon>
        <taxon>Glomerellales</taxon>
        <taxon>Glomerellaceae</taxon>
        <taxon>Colletotrichum</taxon>
        <taxon>Colletotrichum orbiculare species complex</taxon>
    </lineage>
</organism>
<name>A0A484G4D2_COLOR</name>
<evidence type="ECO:0000256" key="1">
    <source>
        <dbReference type="SAM" id="MobiDB-lite"/>
    </source>
</evidence>
<gene>
    <name evidence="2" type="ORF">Cob_v002092</name>
</gene>